<feature type="coiled-coil region" evidence="1">
    <location>
        <begin position="963"/>
        <end position="990"/>
    </location>
</feature>
<sequence>MASNNTTSQLTIRINGKEVENTFTALNREVRTLSRELRNLTPGTEEFQQRAAQLREAQAHFNRVRDEINQVNGAITQTATSTSRFGDIVRGVFTGNLITGFFSSFVGKARESVDELLKISDLMTGVEKTTGLASEQVRELWNEFDEFNTRTPKQELLNIAQIGGRLGITDKEQIKEFTEEIDKIYVALGDSFQGGLEEVTTKVGKLKNLFEETRNQNYGEALNAIGSALNELGANGSSSEQNITDFATRIGALPAVLKPSIEKTLGLGAAFEESGIDAEVASSGYSRFMSVAGNNIAAFAKQMKITTKEASELFNTHPEEFFIRFGESMKGLGAEQTAGVLKGLKLNTLEVQKALGTAGDNADRFRQLMNLSGQAMQDGTSIQNEFNKVNENTAAIWEKIKKVFAETFTSDTMAQWFGGLIKLLGWLTGVTSKAGDGVKVFRERIAFLAKAIVVCTTAVVSYRAAVYLSTIATKAAWQQTILYNAAMKVANATTALWKGTVLLLSAAKATLTGNTIRATAAMRTFNLVTKMNPWGLLLGAITAVVTALVLFSNKQKEVNLQLKIQNDAIKEANVQTAAQEHHLRQLLKTANDTNKSYNERKKAVDELNRLVPQYNKQLTVETANTDKAKQALDRYIESIKAAAREKYLKALVDQKAEALAKQEYSSLEENIAWYERALNGMKNFGNPIAAMSDDIVTATKNKVKNVKKANDELKAATDLLLKQQEENAKNGVVVTDDSVTPISPAGEGTKKQTKDYADEYRNANKARLAAEQELQKEITQGLEESLDKQLALTEQKYNDKRFKLQQENADLEQDILKLKTEAKGNNDPNLLKTIQEKRKLQELNKQIAVEYEKQEQAELTQVREKHAAKEVERTLKEMNDCLAVKKREKAEELLLIQDLDTAKEALRGQISDKELSQIKTLEDAKKALRRKADEEILKESLASFEAQKKLLMDYLQTVTGEAKDKLIEDIQKVEEQMTKVKEQLDGLNTKEVDKAAGGELEKVDLLGYSAKDWEDVFANLDNVHARFRAVEMGIGAMNNAFSMFSQLQENLNARELSKYTANQQKKKQALLDQLNQGYISQAQYQKEVQRLDEEAEAKKKELAIKQFKAQKAANMLNIIANTAMAVMRAYSDAGPLAGTALAAIVGAIGAVQLGIVAAQQPPSYAKGGYTKGLGFTDETGHEVAGVVHGKEYVIPAMLLADPQVARVTEWIEAKRTGKAQNTYATGGNVSTVSDEPSTLAKSESLSKSETSMSELKNTLTQLTATLDRLEKNGLDAYVIADAKNGREMQRAIKEYENIREKNRR</sequence>
<evidence type="ECO:0000259" key="4">
    <source>
        <dbReference type="Pfam" id="PF10145"/>
    </source>
</evidence>
<feature type="compositionally biased region" description="Polar residues" evidence="2">
    <location>
        <begin position="1225"/>
        <end position="1236"/>
    </location>
</feature>
<feature type="compositionally biased region" description="Low complexity" evidence="2">
    <location>
        <begin position="1237"/>
        <end position="1251"/>
    </location>
</feature>
<keyword evidence="3" id="KW-0812">Transmembrane</keyword>
<feature type="region of interest" description="Disordered" evidence="2">
    <location>
        <begin position="1225"/>
        <end position="1251"/>
    </location>
</feature>
<evidence type="ECO:0000256" key="3">
    <source>
        <dbReference type="SAM" id="Phobius"/>
    </source>
</evidence>
<protein>
    <submittedName>
        <fullName evidence="5">Phage tail tape measure protein</fullName>
    </submittedName>
</protein>
<feature type="coiled-coil region" evidence="1">
    <location>
        <begin position="696"/>
        <end position="726"/>
    </location>
</feature>
<keyword evidence="3" id="KW-0472">Membrane</keyword>
<evidence type="ECO:0000313" key="6">
    <source>
        <dbReference type="Proteomes" id="UP000603506"/>
    </source>
</evidence>
<comment type="caution">
    <text evidence="5">The sequence shown here is derived from an EMBL/GenBank/DDBJ whole genome shotgun (WGS) entry which is preliminary data.</text>
</comment>
<feature type="transmembrane region" description="Helical" evidence="3">
    <location>
        <begin position="534"/>
        <end position="553"/>
    </location>
</feature>
<evidence type="ECO:0000256" key="1">
    <source>
        <dbReference type="SAM" id="Coils"/>
    </source>
</evidence>
<keyword evidence="6" id="KW-1185">Reference proteome</keyword>
<dbReference type="NCBIfam" id="TIGR01760">
    <property type="entry name" value="tape_meas_TP901"/>
    <property type="match status" value="1"/>
</dbReference>
<dbReference type="EMBL" id="JAEUAH010000002">
    <property type="protein sequence ID" value="MBM0649687.1"/>
    <property type="molecule type" value="Genomic_DNA"/>
</dbReference>
<keyword evidence="3" id="KW-1133">Transmembrane helix</keyword>
<reference evidence="5 6" key="1">
    <citation type="submission" date="2021-01" db="EMBL/GenBank/DDBJ databases">
        <title>Evidence that Capnocytophaga endodontalis is a later homotypic synonym for Capnocytophaga genospecies AHN8471, and request for opinion on proposed recognition of strain AHN8471 as type strain of the species.</title>
        <authorList>
            <person name="Nicholson A.C."/>
            <person name="Hopper C.L."/>
            <person name="Gulvik C.A."/>
            <person name="Mcquiston J.R."/>
            <person name="Lau E.F."/>
        </authorList>
    </citation>
    <scope>NUCLEOTIDE SEQUENCE [LARGE SCALE GENOMIC DNA]</scope>
    <source>
        <strain evidence="5 6">AHN9576</strain>
    </source>
</reference>
<dbReference type="Proteomes" id="UP000603506">
    <property type="component" value="Unassembled WGS sequence"/>
</dbReference>
<evidence type="ECO:0000256" key="2">
    <source>
        <dbReference type="SAM" id="MobiDB-lite"/>
    </source>
</evidence>
<feature type="coiled-coil region" evidence="1">
    <location>
        <begin position="1081"/>
        <end position="1110"/>
    </location>
</feature>
<proteinExistence type="predicted"/>
<dbReference type="Pfam" id="PF10145">
    <property type="entry name" value="PhageMin_Tail"/>
    <property type="match status" value="1"/>
</dbReference>
<dbReference type="PANTHER" id="PTHR47357">
    <property type="entry name" value="COP1-INTERACTIVE PROTEIN 1"/>
    <property type="match status" value="1"/>
</dbReference>
<gene>
    <name evidence="5" type="ORF">JNB19_02755</name>
</gene>
<accession>A0ABS1YTF6</accession>
<keyword evidence="1" id="KW-0175">Coiled coil</keyword>
<dbReference type="InterPro" id="IPR010090">
    <property type="entry name" value="Phage_tape_meas"/>
</dbReference>
<feature type="domain" description="Phage tail tape measure protein" evidence="4">
    <location>
        <begin position="145"/>
        <end position="343"/>
    </location>
</feature>
<name>A0ABS1YTF6_9FLAO</name>
<evidence type="ECO:0000313" key="5">
    <source>
        <dbReference type="EMBL" id="MBM0649687.1"/>
    </source>
</evidence>
<dbReference type="PANTHER" id="PTHR47357:SF1">
    <property type="entry name" value="SPINDLE POLE BODY COMPONENT 110"/>
    <property type="match status" value="1"/>
</dbReference>
<dbReference type="RefSeq" id="WP_203094492.1">
    <property type="nucleotide sequence ID" value="NZ_JAESPH010000022.1"/>
</dbReference>
<organism evidence="5 6">
    <name type="scientific">Capnocytophaga genosp. AHN8471</name>
    <dbReference type="NCBI Taxonomy" id="327574"/>
    <lineage>
        <taxon>Bacteria</taxon>
        <taxon>Pseudomonadati</taxon>
        <taxon>Bacteroidota</taxon>
        <taxon>Flavobacteriia</taxon>
        <taxon>Flavobacteriales</taxon>
        <taxon>Flavobacteriaceae</taxon>
        <taxon>Capnocytophaga</taxon>
    </lineage>
</organism>
<feature type="coiled-coil region" evidence="1">
    <location>
        <begin position="760"/>
        <end position="938"/>
    </location>
</feature>